<dbReference type="AlphaFoldDB" id="A0A7W5ZI70"/>
<dbReference type="EMBL" id="JACIBY010000003">
    <property type="protein sequence ID" value="MBB3837742.1"/>
    <property type="molecule type" value="Genomic_DNA"/>
</dbReference>
<dbReference type="Proteomes" id="UP000541352">
    <property type="component" value="Unassembled WGS sequence"/>
</dbReference>
<evidence type="ECO:0000313" key="2">
    <source>
        <dbReference type="Proteomes" id="UP000541352"/>
    </source>
</evidence>
<comment type="caution">
    <text evidence="1">The sequence shown here is derived from an EMBL/GenBank/DDBJ whole genome shotgun (WGS) entry which is preliminary data.</text>
</comment>
<dbReference type="RefSeq" id="WP_183972529.1">
    <property type="nucleotide sequence ID" value="NZ_JACIBY010000003.1"/>
</dbReference>
<evidence type="ECO:0000313" key="1">
    <source>
        <dbReference type="EMBL" id="MBB3837742.1"/>
    </source>
</evidence>
<protein>
    <submittedName>
        <fullName evidence="1">Uncharacterized protein</fullName>
    </submittedName>
</protein>
<proteinExistence type="predicted"/>
<gene>
    <name evidence="1" type="ORF">FHS57_001739</name>
</gene>
<accession>A0A7W5ZI70</accession>
<name>A0A7W5ZI70_9BACT</name>
<sequence length="226" mass="26379">MKKILLSLGLAWMVLLSVEARPKDNWSRGEIKLATGERMKGELLYAPEVEVVSIKLDDGRHRAYGSRQLVSFSFWDAKKQQTRHFVKSHLPHSGREVLFENVADGALKIQRFLKPYSRKRLLTFTSITTDDAPETAHEHGRYQYYVQDGEQLMTLEHFLRRRFSTSTKRWEKELEEYRYYNDLDNGIASWLKVLIYYNVLEADHNPKEYEGSLSVGASFILMGNLN</sequence>
<keyword evidence="2" id="KW-1185">Reference proteome</keyword>
<reference evidence="1 2" key="1">
    <citation type="submission" date="2020-08" db="EMBL/GenBank/DDBJ databases">
        <title>Genomic Encyclopedia of Type Strains, Phase IV (KMG-IV): sequencing the most valuable type-strain genomes for metagenomic binning, comparative biology and taxonomic classification.</title>
        <authorList>
            <person name="Goeker M."/>
        </authorList>
    </citation>
    <scope>NUCLEOTIDE SEQUENCE [LARGE SCALE GENOMIC DNA]</scope>
    <source>
        <strain evidence="1 2">DSM 17976</strain>
    </source>
</reference>
<organism evidence="1 2">
    <name type="scientific">Runella defluvii</name>
    <dbReference type="NCBI Taxonomy" id="370973"/>
    <lineage>
        <taxon>Bacteria</taxon>
        <taxon>Pseudomonadati</taxon>
        <taxon>Bacteroidota</taxon>
        <taxon>Cytophagia</taxon>
        <taxon>Cytophagales</taxon>
        <taxon>Spirosomataceae</taxon>
        <taxon>Runella</taxon>
    </lineage>
</organism>